<dbReference type="PANTHER" id="PTHR43179:SF12">
    <property type="entry name" value="GALACTOFURANOSYLTRANSFERASE GLFT2"/>
    <property type="match status" value="1"/>
</dbReference>
<protein>
    <recommendedName>
        <fullName evidence="7">Glycosyltransferase 2-like domain-containing protein</fullName>
    </recommendedName>
</protein>
<evidence type="ECO:0000313" key="6">
    <source>
        <dbReference type="Proteomes" id="UP000228900"/>
    </source>
</evidence>
<dbReference type="Pfam" id="PF13641">
    <property type="entry name" value="Glyco_tranf_2_3"/>
    <property type="match status" value="1"/>
</dbReference>
<dbReference type="Proteomes" id="UP000228900">
    <property type="component" value="Unassembled WGS sequence"/>
</dbReference>
<dbReference type="GO" id="GO:0016757">
    <property type="term" value="F:glycosyltransferase activity"/>
    <property type="evidence" value="ECO:0007669"/>
    <property type="project" value="UniProtKB-KW"/>
</dbReference>
<keyword evidence="4" id="KW-0812">Transmembrane</keyword>
<name>A0A2M6WRG8_9BACT</name>
<feature type="transmembrane region" description="Helical" evidence="4">
    <location>
        <begin position="203"/>
        <end position="222"/>
    </location>
</feature>
<dbReference type="SUPFAM" id="SSF53448">
    <property type="entry name" value="Nucleotide-diphospho-sugar transferases"/>
    <property type="match status" value="1"/>
</dbReference>
<keyword evidence="3" id="KW-0808">Transferase</keyword>
<keyword evidence="4" id="KW-0472">Membrane</keyword>
<evidence type="ECO:0000256" key="1">
    <source>
        <dbReference type="ARBA" id="ARBA00006739"/>
    </source>
</evidence>
<comment type="similarity">
    <text evidence="1">Belongs to the glycosyltransferase 2 family.</text>
</comment>
<feature type="transmembrane region" description="Helical" evidence="4">
    <location>
        <begin position="165"/>
        <end position="183"/>
    </location>
</feature>
<evidence type="ECO:0000256" key="2">
    <source>
        <dbReference type="ARBA" id="ARBA00022676"/>
    </source>
</evidence>
<evidence type="ECO:0000313" key="5">
    <source>
        <dbReference type="EMBL" id="PIT95408.1"/>
    </source>
</evidence>
<evidence type="ECO:0000256" key="3">
    <source>
        <dbReference type="ARBA" id="ARBA00022679"/>
    </source>
</evidence>
<comment type="caution">
    <text evidence="5">The sequence shown here is derived from an EMBL/GenBank/DDBJ whole genome shotgun (WGS) entry which is preliminary data.</text>
</comment>
<dbReference type="PANTHER" id="PTHR43179">
    <property type="entry name" value="RHAMNOSYLTRANSFERASE WBBL"/>
    <property type="match status" value="1"/>
</dbReference>
<dbReference type="Gene3D" id="3.90.550.10">
    <property type="entry name" value="Spore Coat Polysaccharide Biosynthesis Protein SpsA, Chain A"/>
    <property type="match status" value="1"/>
</dbReference>
<evidence type="ECO:0008006" key="7">
    <source>
        <dbReference type="Google" id="ProtNLM"/>
    </source>
</evidence>
<gene>
    <name evidence="5" type="ORF">COT98_00055</name>
</gene>
<accession>A0A2M6WRG8</accession>
<evidence type="ECO:0000256" key="4">
    <source>
        <dbReference type="SAM" id="Phobius"/>
    </source>
</evidence>
<keyword evidence="4" id="KW-1133">Transmembrane helix</keyword>
<feature type="transmembrane region" description="Helical" evidence="4">
    <location>
        <begin position="243"/>
        <end position="270"/>
    </location>
</feature>
<sequence>MAEKVALILINYKDYAKKYLAECLAGLREQDYAGSSRLFIVDNESSVETLAYLKELAPEAEIITNVNNNGFAKGNNDALRMALALDYDYAILFNMDTVIAKSCVSEMIKVAKIDTRVGAVQARLMLHPEMELINSLGNTTHFLGFGYCVNYREKMSEKKMVVKDIMYPSGAAVLFNLSALKAVGLFDEVFWMYNEDQDLGWRLWLSGYTCLVAPVAVVYHKYEFSKSIKKYYWMDRNRILVMWKNYSLVTLVLIFPAFVIMELGLILFALKGGWFKEKLKVWAYFFRPSTWICIIKERSLVQSKREIKDYELLHLFSGRIWYQEVGDWKLRLINPFFAGYFWVVKKILKLLRV</sequence>
<dbReference type="CDD" id="cd04186">
    <property type="entry name" value="GT_2_like_c"/>
    <property type="match status" value="1"/>
</dbReference>
<reference evidence="6" key="1">
    <citation type="submission" date="2017-09" db="EMBL/GenBank/DDBJ databases">
        <title>Depth-based differentiation of microbial function through sediment-hosted aquifers and enrichment of novel symbionts in the deep terrestrial subsurface.</title>
        <authorList>
            <person name="Probst A.J."/>
            <person name="Ladd B."/>
            <person name="Jarett J.K."/>
            <person name="Geller-Mcgrath D.E."/>
            <person name="Sieber C.M.K."/>
            <person name="Emerson J.B."/>
            <person name="Anantharaman K."/>
            <person name="Thomas B.C."/>
            <person name="Malmstrom R."/>
            <person name="Stieglmeier M."/>
            <person name="Klingl A."/>
            <person name="Woyke T."/>
            <person name="Ryan C.M."/>
            <person name="Banfield J.F."/>
        </authorList>
    </citation>
    <scope>NUCLEOTIDE SEQUENCE [LARGE SCALE GENOMIC DNA]</scope>
</reference>
<dbReference type="InterPro" id="IPR029044">
    <property type="entry name" value="Nucleotide-diphossugar_trans"/>
</dbReference>
<organism evidence="5 6">
    <name type="scientific">Candidatus Falkowbacteria bacterium CG10_big_fil_rev_8_21_14_0_10_39_9</name>
    <dbReference type="NCBI Taxonomy" id="1974566"/>
    <lineage>
        <taxon>Bacteria</taxon>
        <taxon>Candidatus Falkowiibacteriota</taxon>
    </lineage>
</organism>
<dbReference type="AlphaFoldDB" id="A0A2M6WRG8"/>
<keyword evidence="2" id="KW-0328">Glycosyltransferase</keyword>
<dbReference type="EMBL" id="PFAQ01000001">
    <property type="protein sequence ID" value="PIT95408.1"/>
    <property type="molecule type" value="Genomic_DNA"/>
</dbReference>
<proteinExistence type="inferred from homology"/>